<evidence type="ECO:0000313" key="1">
    <source>
        <dbReference type="EMBL" id="MPN17680.1"/>
    </source>
</evidence>
<organism evidence="1">
    <name type="scientific">bioreactor metagenome</name>
    <dbReference type="NCBI Taxonomy" id="1076179"/>
    <lineage>
        <taxon>unclassified sequences</taxon>
        <taxon>metagenomes</taxon>
        <taxon>ecological metagenomes</taxon>
    </lineage>
</organism>
<gene>
    <name evidence="1" type="ORF">SDC9_165035</name>
</gene>
<comment type="caution">
    <text evidence="1">The sequence shown here is derived from an EMBL/GenBank/DDBJ whole genome shotgun (WGS) entry which is preliminary data.</text>
</comment>
<dbReference type="AlphaFoldDB" id="A0A645FVF0"/>
<name>A0A645FVF0_9ZZZZ</name>
<proteinExistence type="predicted"/>
<sequence length="151" mass="16791">MAAAVAQTNTIQRTLRLFFPLAEMEALIDQRELHVGKCAHAREQVEVLEDETDLLVSDFRQFFFGILLNRLSIEDIFAAIRHIKTADDVHQGALSAAGRANNAYKFTFADGQVRAVQRAHFLSTDRIHLCDAGHGDDGFTACHDQLPPMVG</sequence>
<reference evidence="1" key="1">
    <citation type="submission" date="2019-08" db="EMBL/GenBank/DDBJ databases">
        <authorList>
            <person name="Kucharzyk K."/>
            <person name="Murdoch R.W."/>
            <person name="Higgins S."/>
            <person name="Loffler F."/>
        </authorList>
    </citation>
    <scope>NUCLEOTIDE SEQUENCE</scope>
</reference>
<protein>
    <submittedName>
        <fullName evidence="1">Uncharacterized protein</fullName>
    </submittedName>
</protein>
<dbReference type="EMBL" id="VSSQ01064861">
    <property type="protein sequence ID" value="MPN17680.1"/>
    <property type="molecule type" value="Genomic_DNA"/>
</dbReference>
<dbReference type="AntiFam" id="ANF00095">
    <property type="entry name" value="Shadow ORF (opposite ABC transporters)"/>
</dbReference>
<accession>A0A645FVF0</accession>